<gene>
    <name evidence="2" type="ORF">QE109_16410</name>
</gene>
<dbReference type="EMBL" id="JARYZI010000016">
    <property type="protein sequence ID" value="MDH8679743.1"/>
    <property type="molecule type" value="Genomic_DNA"/>
</dbReference>
<dbReference type="Proteomes" id="UP001158045">
    <property type="component" value="Unassembled WGS sequence"/>
</dbReference>
<dbReference type="CDD" id="cd04301">
    <property type="entry name" value="NAT_SF"/>
    <property type="match status" value="1"/>
</dbReference>
<dbReference type="InterPro" id="IPR016181">
    <property type="entry name" value="Acyl_CoA_acyltransferase"/>
</dbReference>
<dbReference type="Pfam" id="PF00583">
    <property type="entry name" value="Acetyltransf_1"/>
    <property type="match status" value="1"/>
</dbReference>
<sequence length="155" mass="17801">MRIDIVQTKDAALLAKLNKDVQRLHHDIEPDIFKPYDHEQMTELFEKALLSDEVTAFIAKVDDIPAGYMLLAHKVSDANGFKYRTETLHIDQICVENAYKGKGVGKCLVDYAKEVAKIKGIKRIEMNYWTKNTNSGEFFRSQGFSNFNERLSIEI</sequence>
<evidence type="ECO:0000259" key="1">
    <source>
        <dbReference type="PROSITE" id="PS51186"/>
    </source>
</evidence>
<organism evidence="2 3">
    <name type="scientific">Fusibacter bizertensis</name>
    <dbReference type="NCBI Taxonomy" id="1488331"/>
    <lineage>
        <taxon>Bacteria</taxon>
        <taxon>Bacillati</taxon>
        <taxon>Bacillota</taxon>
        <taxon>Clostridia</taxon>
        <taxon>Eubacteriales</taxon>
        <taxon>Eubacteriales Family XII. Incertae Sedis</taxon>
        <taxon>Fusibacter</taxon>
    </lineage>
</organism>
<dbReference type="RefSeq" id="WP_281095640.1">
    <property type="nucleotide sequence ID" value="NZ_JARYZI010000016.1"/>
</dbReference>
<keyword evidence="3" id="KW-1185">Reference proteome</keyword>
<proteinExistence type="predicted"/>
<evidence type="ECO:0000313" key="3">
    <source>
        <dbReference type="Proteomes" id="UP001158045"/>
    </source>
</evidence>
<evidence type="ECO:0000313" key="2">
    <source>
        <dbReference type="EMBL" id="MDH8679743.1"/>
    </source>
</evidence>
<dbReference type="Gene3D" id="3.40.630.30">
    <property type="match status" value="1"/>
</dbReference>
<feature type="domain" description="N-acetyltransferase" evidence="1">
    <location>
        <begin position="1"/>
        <end position="155"/>
    </location>
</feature>
<dbReference type="PROSITE" id="PS51186">
    <property type="entry name" value="GNAT"/>
    <property type="match status" value="1"/>
</dbReference>
<accession>A0ABT6NH36</accession>
<dbReference type="InterPro" id="IPR000182">
    <property type="entry name" value="GNAT_dom"/>
</dbReference>
<dbReference type="SUPFAM" id="SSF55729">
    <property type="entry name" value="Acyl-CoA N-acyltransferases (Nat)"/>
    <property type="match status" value="1"/>
</dbReference>
<name>A0ABT6NH36_9FIRM</name>
<reference evidence="2 3" key="1">
    <citation type="submission" date="2023-04" db="EMBL/GenBank/DDBJ databases">
        <title>Fusibacter bizertensis strain WBS, isolated from littoral bottom sediments of the Arctic seas - biochemical and genomic analysis.</title>
        <authorList>
            <person name="Brioukhanov A.L."/>
        </authorList>
    </citation>
    <scope>NUCLEOTIDE SEQUENCE [LARGE SCALE GENOMIC DNA]</scope>
    <source>
        <strain evidence="2 3">WBS</strain>
    </source>
</reference>
<protein>
    <submittedName>
        <fullName evidence="2">GNAT family N-acetyltransferase</fullName>
    </submittedName>
</protein>
<comment type="caution">
    <text evidence="2">The sequence shown here is derived from an EMBL/GenBank/DDBJ whole genome shotgun (WGS) entry which is preliminary data.</text>
</comment>